<keyword evidence="1" id="KW-0472">Membrane</keyword>
<gene>
    <name evidence="2" type="ORF">ABCS64_02705</name>
</gene>
<feature type="transmembrane region" description="Helical" evidence="1">
    <location>
        <begin position="27"/>
        <end position="48"/>
    </location>
</feature>
<evidence type="ECO:0000313" key="2">
    <source>
        <dbReference type="EMBL" id="MFA9949248.1"/>
    </source>
</evidence>
<name>A0ABV4UDE2_9RHOO</name>
<dbReference type="EMBL" id="JBEUWX010000002">
    <property type="protein sequence ID" value="MFA9949248.1"/>
    <property type="molecule type" value="Genomic_DNA"/>
</dbReference>
<dbReference type="RefSeq" id="WP_418890393.1">
    <property type="nucleotide sequence ID" value="NZ_JBEUWX010000002.1"/>
</dbReference>
<feature type="transmembrane region" description="Helical" evidence="1">
    <location>
        <begin position="54"/>
        <end position="74"/>
    </location>
</feature>
<proteinExistence type="predicted"/>
<keyword evidence="1" id="KW-0812">Transmembrane</keyword>
<keyword evidence="1" id="KW-1133">Transmembrane helix</keyword>
<accession>A0ABV4UDE2</accession>
<protein>
    <submittedName>
        <fullName evidence="2">Uncharacterized protein</fullName>
    </submittedName>
</protein>
<dbReference type="Proteomes" id="UP001574673">
    <property type="component" value="Unassembled WGS sequence"/>
</dbReference>
<evidence type="ECO:0000256" key="1">
    <source>
        <dbReference type="SAM" id="Phobius"/>
    </source>
</evidence>
<evidence type="ECO:0000313" key="3">
    <source>
        <dbReference type="Proteomes" id="UP001574673"/>
    </source>
</evidence>
<sequence length="115" mass="12470">MDVGGKTRNLPFRLGRAACCGLSKDQLVIGLLGCALILCGFFAFSTGIGAGQLAMVGGFACLVFAFVITFFALIPGWPNDKIINDTPRPRKIIIKINRLVWESCPGDRPPRFRLA</sequence>
<keyword evidence="3" id="KW-1185">Reference proteome</keyword>
<reference evidence="3" key="1">
    <citation type="submission" date="2024-06" db="EMBL/GenBank/DDBJ databases">
        <title>Radixoralia hellwigii gen. nov., sp nov., isolated from a root canal in the human oral cavity.</title>
        <authorList>
            <person name="Bartsch S."/>
            <person name="Wittmer A."/>
            <person name="Schulz A.-K."/>
            <person name="Neumann-Schaal M."/>
            <person name="Wolf J."/>
            <person name="Gronow S."/>
            <person name="Tennert C."/>
            <person name="Haecker G."/>
            <person name="Cieplik F."/>
            <person name="Al-Ahmad A."/>
        </authorList>
    </citation>
    <scope>NUCLEOTIDE SEQUENCE [LARGE SCALE GENOMIC DNA]</scope>
    <source>
        <strain evidence="3">Wk13</strain>
    </source>
</reference>
<organism evidence="2 3">
    <name type="scientific">Dentiradicibacter hellwigii</name>
    <dbReference type="NCBI Taxonomy" id="3149053"/>
    <lineage>
        <taxon>Bacteria</taxon>
        <taxon>Pseudomonadati</taxon>
        <taxon>Pseudomonadota</taxon>
        <taxon>Betaproteobacteria</taxon>
        <taxon>Rhodocyclales</taxon>
        <taxon>Rhodocyclaceae</taxon>
        <taxon>Dentiradicibacter</taxon>
    </lineage>
</organism>
<comment type="caution">
    <text evidence="2">The sequence shown here is derived from an EMBL/GenBank/DDBJ whole genome shotgun (WGS) entry which is preliminary data.</text>
</comment>